<sequence>MKKKILISDIAKQLNVSITTVSFILNGKAKEKRISDELTARVLKFVEEVGFKPNQLAQSLRTGKTKTIGLMVEDISNPFFASIARLIEERAYKEGYKIIYCSTEDDTAKTQELISMFRDMHVDGYIITPPEGVKEDLKKLISDGFPVVLVDRQIRGVDTHSVVVDNYSGTYSATSHLIRQGYKNIAFITIDSKQSQMVQRLEGYTKAIEENQLNTNILEVLYHQSASQMIQHIASFLGERKEIDAVLFATNYIAVRGLEAINQLDLISLAPNFGVVSYDDHDVFTLVRPTITAVAQPTEAIANHVIDIMLNLLNIRTKSTQAETLVLPTRLITRSSTPLKKVVQ</sequence>
<dbReference type="STRING" id="400092.PKOR_03130"/>
<dbReference type="CDD" id="cd01392">
    <property type="entry name" value="HTH_LacI"/>
    <property type="match status" value="1"/>
</dbReference>
<evidence type="ECO:0000256" key="1">
    <source>
        <dbReference type="ARBA" id="ARBA00023015"/>
    </source>
</evidence>
<dbReference type="PATRIC" id="fig|400092.3.peg.706"/>
<dbReference type="AlphaFoldDB" id="A0A0E3ZDB3"/>
<proteinExistence type="predicted"/>
<dbReference type="PANTHER" id="PTHR30146">
    <property type="entry name" value="LACI-RELATED TRANSCRIPTIONAL REPRESSOR"/>
    <property type="match status" value="1"/>
</dbReference>
<evidence type="ECO:0000256" key="2">
    <source>
        <dbReference type="ARBA" id="ARBA00023125"/>
    </source>
</evidence>
<organism evidence="5 6">
    <name type="scientific">Pontibacter korlensis</name>
    <dbReference type="NCBI Taxonomy" id="400092"/>
    <lineage>
        <taxon>Bacteria</taxon>
        <taxon>Pseudomonadati</taxon>
        <taxon>Bacteroidota</taxon>
        <taxon>Cytophagia</taxon>
        <taxon>Cytophagales</taxon>
        <taxon>Hymenobacteraceae</taxon>
        <taxon>Pontibacter</taxon>
    </lineage>
</organism>
<dbReference type="Pfam" id="PF00356">
    <property type="entry name" value="LacI"/>
    <property type="match status" value="1"/>
</dbReference>
<dbReference type="KEGG" id="pko:PKOR_03130"/>
<evidence type="ECO:0000256" key="3">
    <source>
        <dbReference type="ARBA" id="ARBA00023163"/>
    </source>
</evidence>
<dbReference type="Gene3D" id="1.10.260.40">
    <property type="entry name" value="lambda repressor-like DNA-binding domains"/>
    <property type="match status" value="1"/>
</dbReference>
<dbReference type="PANTHER" id="PTHR30146:SF109">
    <property type="entry name" value="HTH-TYPE TRANSCRIPTIONAL REGULATOR GALS"/>
    <property type="match status" value="1"/>
</dbReference>
<dbReference type="GO" id="GO:0003700">
    <property type="term" value="F:DNA-binding transcription factor activity"/>
    <property type="evidence" value="ECO:0007669"/>
    <property type="project" value="TreeGrafter"/>
</dbReference>
<dbReference type="Gene3D" id="3.40.50.2300">
    <property type="match status" value="2"/>
</dbReference>
<dbReference type="SMART" id="SM00354">
    <property type="entry name" value="HTH_LACI"/>
    <property type="match status" value="1"/>
</dbReference>
<reference evidence="5 6" key="1">
    <citation type="journal article" date="2015" name="Sci. Rep.">
        <title>Unraveling adaptation of Pontibacter korlensis to radiation and infertility in desert through complete genome and comparative transcriptomic analysis.</title>
        <authorList>
            <person name="Dai J."/>
            <person name="Dai W."/>
            <person name="Qiu C."/>
            <person name="Yang Z."/>
            <person name="Zhang Y."/>
            <person name="Zhou M."/>
            <person name="Zhang L."/>
            <person name="Fang C."/>
            <person name="Gao Q."/>
            <person name="Yang Q."/>
            <person name="Li X."/>
            <person name="Wang Z."/>
            <person name="Wang Z."/>
            <person name="Jia Z."/>
            <person name="Chen X."/>
        </authorList>
    </citation>
    <scope>NUCLEOTIDE SEQUENCE [LARGE SCALE GENOMIC DNA]</scope>
    <source>
        <strain evidence="5 6">X14-1T</strain>
    </source>
</reference>
<keyword evidence="6" id="KW-1185">Reference proteome</keyword>
<dbReference type="InterPro" id="IPR000843">
    <property type="entry name" value="HTH_LacI"/>
</dbReference>
<keyword evidence="2" id="KW-0238">DNA-binding</keyword>
<dbReference type="SUPFAM" id="SSF47413">
    <property type="entry name" value="lambda repressor-like DNA-binding domains"/>
    <property type="match status" value="1"/>
</dbReference>
<feature type="domain" description="HTH lacI-type" evidence="4">
    <location>
        <begin position="7"/>
        <end position="62"/>
    </location>
</feature>
<protein>
    <submittedName>
        <fullName evidence="5">LacI family transcriptional regulator</fullName>
    </submittedName>
</protein>
<evidence type="ECO:0000313" key="6">
    <source>
        <dbReference type="Proteomes" id="UP000033109"/>
    </source>
</evidence>
<keyword evidence="1" id="KW-0805">Transcription regulation</keyword>
<dbReference type="InterPro" id="IPR001761">
    <property type="entry name" value="Peripla_BP/Lac1_sug-bd_dom"/>
</dbReference>
<name>A0A0E3ZDB3_9BACT</name>
<dbReference type="InterPro" id="IPR028082">
    <property type="entry name" value="Peripla_BP_I"/>
</dbReference>
<gene>
    <name evidence="5" type="ORF">PKOR_03130</name>
</gene>
<dbReference type="InterPro" id="IPR010982">
    <property type="entry name" value="Lambda_DNA-bd_dom_sf"/>
</dbReference>
<dbReference type="OrthoDB" id="891936at2"/>
<dbReference type="HOGENOM" id="CLU_037628_6_1_10"/>
<dbReference type="Pfam" id="PF00532">
    <property type="entry name" value="Peripla_BP_1"/>
    <property type="match status" value="1"/>
</dbReference>
<dbReference type="RefSeq" id="WP_046309086.1">
    <property type="nucleotide sequence ID" value="NZ_CBCSCY010000007.1"/>
</dbReference>
<keyword evidence="3" id="KW-0804">Transcription</keyword>
<dbReference type="PROSITE" id="PS50932">
    <property type="entry name" value="HTH_LACI_2"/>
    <property type="match status" value="1"/>
</dbReference>
<evidence type="ECO:0000313" key="5">
    <source>
        <dbReference type="EMBL" id="AKD02310.1"/>
    </source>
</evidence>
<dbReference type="GO" id="GO:0000976">
    <property type="term" value="F:transcription cis-regulatory region binding"/>
    <property type="evidence" value="ECO:0007669"/>
    <property type="project" value="TreeGrafter"/>
</dbReference>
<dbReference type="SUPFAM" id="SSF53822">
    <property type="entry name" value="Periplasmic binding protein-like I"/>
    <property type="match status" value="1"/>
</dbReference>
<accession>A0A0E3ZDB3</accession>
<evidence type="ECO:0000259" key="4">
    <source>
        <dbReference type="PROSITE" id="PS50932"/>
    </source>
</evidence>
<dbReference type="EMBL" id="CP009621">
    <property type="protein sequence ID" value="AKD02310.1"/>
    <property type="molecule type" value="Genomic_DNA"/>
</dbReference>
<dbReference type="Proteomes" id="UP000033109">
    <property type="component" value="Chromosome"/>
</dbReference>